<dbReference type="InterPro" id="IPR036909">
    <property type="entry name" value="Cyt_c-like_dom_sf"/>
</dbReference>
<dbReference type="RefSeq" id="WP_328588443.1">
    <property type="nucleotide sequence ID" value="NZ_PZKE01000002.1"/>
</dbReference>
<dbReference type="Pfam" id="PF06537">
    <property type="entry name" value="DHOR"/>
    <property type="match status" value="1"/>
</dbReference>
<comment type="caution">
    <text evidence="1">The sequence shown here is derived from an EMBL/GenBank/DDBJ whole genome shotgun (WGS) entry which is preliminary data.</text>
</comment>
<dbReference type="Proteomes" id="UP000241362">
    <property type="component" value="Unassembled WGS sequence"/>
</dbReference>
<keyword evidence="2" id="KW-1185">Reference proteome</keyword>
<dbReference type="PANTHER" id="PTHR30600">
    <property type="entry name" value="CYTOCHROME C PEROXIDASE-RELATED"/>
    <property type="match status" value="1"/>
</dbReference>
<organism evidence="1 2">
    <name type="scientific">Fuscovulum blasticum DSM 2131</name>
    <dbReference type="NCBI Taxonomy" id="1188250"/>
    <lineage>
        <taxon>Bacteria</taxon>
        <taxon>Pseudomonadati</taxon>
        <taxon>Pseudomonadota</taxon>
        <taxon>Alphaproteobacteria</taxon>
        <taxon>Rhodobacterales</taxon>
        <taxon>Paracoccaceae</taxon>
        <taxon>Pseudogemmobacter</taxon>
    </lineage>
</organism>
<dbReference type="AlphaFoldDB" id="A0A2T4JD70"/>
<accession>A0A2T4JD70</accession>
<gene>
    <name evidence="1" type="ORF">C5F44_02020</name>
</gene>
<dbReference type="GO" id="GO:0020037">
    <property type="term" value="F:heme binding"/>
    <property type="evidence" value="ECO:0007669"/>
    <property type="project" value="InterPro"/>
</dbReference>
<evidence type="ECO:0000313" key="1">
    <source>
        <dbReference type="EMBL" id="PTE15841.1"/>
    </source>
</evidence>
<sequence length="107" mass="12008">RRDDWLEQSFQLIWPYSDLLLHDMGPGLADDRPEGRATGREWRTPPLWGIGLTARVSGHTQFLHDGRARSLTEAILWHGGEAQPARDGFAGLSAEDRADLISFLESL</sequence>
<reference evidence="1 2" key="1">
    <citation type="submission" date="2018-03" db="EMBL/GenBank/DDBJ databases">
        <title>Rhodobacter blasticus.</title>
        <authorList>
            <person name="Meyer T.E."/>
            <person name="Miller S."/>
            <person name="Lodha T."/>
            <person name="Gandham S."/>
            <person name="Chintalapati S."/>
            <person name="Chintalapati V.R."/>
        </authorList>
    </citation>
    <scope>NUCLEOTIDE SEQUENCE [LARGE SCALE GENOMIC DNA]</scope>
    <source>
        <strain evidence="1 2">DSM 2131</strain>
    </source>
</reference>
<proteinExistence type="predicted"/>
<protein>
    <submittedName>
        <fullName evidence="1">Thiol oxidoreductase</fullName>
    </submittedName>
</protein>
<dbReference type="InterPro" id="IPR010538">
    <property type="entry name" value="DHOR"/>
</dbReference>
<name>A0A2T4JD70_FUSBL</name>
<feature type="non-terminal residue" evidence="1">
    <location>
        <position position="1"/>
    </location>
</feature>
<dbReference type="EMBL" id="PZKE01000002">
    <property type="protein sequence ID" value="PTE15841.1"/>
    <property type="molecule type" value="Genomic_DNA"/>
</dbReference>
<dbReference type="Gene3D" id="1.10.760.10">
    <property type="entry name" value="Cytochrome c-like domain"/>
    <property type="match status" value="1"/>
</dbReference>
<dbReference type="GO" id="GO:0009055">
    <property type="term" value="F:electron transfer activity"/>
    <property type="evidence" value="ECO:0007669"/>
    <property type="project" value="InterPro"/>
</dbReference>
<dbReference type="PANTHER" id="PTHR30600:SF4">
    <property type="entry name" value="CYTOCHROME C DOMAIN-CONTAINING PROTEIN"/>
    <property type="match status" value="1"/>
</dbReference>
<evidence type="ECO:0000313" key="2">
    <source>
        <dbReference type="Proteomes" id="UP000241362"/>
    </source>
</evidence>
<dbReference type="InterPro" id="IPR051395">
    <property type="entry name" value="Cytochrome_c_Peroxidase/MauG"/>
</dbReference>
<dbReference type="GO" id="GO:0004130">
    <property type="term" value="F:cytochrome-c peroxidase activity"/>
    <property type="evidence" value="ECO:0007669"/>
    <property type="project" value="TreeGrafter"/>
</dbReference>
<dbReference type="SUPFAM" id="SSF46626">
    <property type="entry name" value="Cytochrome c"/>
    <property type="match status" value="1"/>
</dbReference>